<feature type="compositionally biased region" description="Basic residues" evidence="7">
    <location>
        <begin position="46"/>
        <end position="60"/>
    </location>
</feature>
<proteinExistence type="inferred from homology"/>
<comment type="caution">
    <text evidence="8">The sequence shown here is derived from an EMBL/GenBank/DDBJ whole genome shotgun (WGS) entry which is preliminary data.</text>
</comment>
<reference evidence="8" key="1">
    <citation type="journal article" date="2020" name="mSystems">
        <title>Genome- and Community-Level Interaction Insights into Carbon Utilization and Element Cycling Functions of Hydrothermarchaeota in Hydrothermal Sediment.</title>
        <authorList>
            <person name="Zhou Z."/>
            <person name="Liu Y."/>
            <person name="Xu W."/>
            <person name="Pan J."/>
            <person name="Luo Z.H."/>
            <person name="Li M."/>
        </authorList>
    </citation>
    <scope>NUCLEOTIDE SEQUENCE [LARGE SCALE GENOMIC DNA]</scope>
    <source>
        <strain evidence="8">HyVt-115</strain>
    </source>
</reference>
<dbReference type="Proteomes" id="UP000885690">
    <property type="component" value="Unassembled WGS sequence"/>
</dbReference>
<keyword evidence="3 5" id="KW-0687">Ribonucleoprotein</keyword>
<dbReference type="GO" id="GO:1990904">
    <property type="term" value="C:ribonucleoprotein complex"/>
    <property type="evidence" value="ECO:0007669"/>
    <property type="project" value="UniProtKB-KW"/>
</dbReference>
<evidence type="ECO:0000256" key="4">
    <source>
        <dbReference type="ARBA" id="ARBA00035135"/>
    </source>
</evidence>
<dbReference type="PRINTS" id="PR00976">
    <property type="entry name" value="RIBOSOMALS21"/>
</dbReference>
<organism evidence="8">
    <name type="scientific">Thermosulfidibacter takaii</name>
    <dbReference type="NCBI Taxonomy" id="412593"/>
    <lineage>
        <taxon>Bacteria</taxon>
        <taxon>Pseudomonadati</taxon>
        <taxon>Thermosulfidibacterota</taxon>
        <taxon>Thermosulfidibacteria</taxon>
        <taxon>Thermosulfidibacterales</taxon>
        <taxon>Thermosulfidibacteraceae</taxon>
    </lineage>
</organism>
<evidence type="ECO:0000256" key="5">
    <source>
        <dbReference type="HAMAP-Rule" id="MF_00358"/>
    </source>
</evidence>
<dbReference type="Pfam" id="PF01165">
    <property type="entry name" value="Ribosomal_S21"/>
    <property type="match status" value="1"/>
</dbReference>
<sequence>MANVVNAFVKVESDLDAALKKLRKKIEKEGLIKEIKKNMYYEKPTQRRRRKMLKARKKMRKMQEKMARLDRY</sequence>
<dbReference type="GO" id="GO:0006412">
    <property type="term" value="P:translation"/>
    <property type="evidence" value="ECO:0007669"/>
    <property type="project" value="UniProtKB-UniRule"/>
</dbReference>
<name>A0A7C0U7I5_9BACT</name>
<feature type="region of interest" description="Disordered" evidence="7">
    <location>
        <begin position="45"/>
        <end position="72"/>
    </location>
</feature>
<dbReference type="Gene3D" id="1.20.5.1150">
    <property type="entry name" value="Ribosomal protein S8"/>
    <property type="match status" value="1"/>
</dbReference>
<keyword evidence="2 5" id="KW-0689">Ribosomal protein</keyword>
<evidence type="ECO:0000256" key="7">
    <source>
        <dbReference type="SAM" id="MobiDB-lite"/>
    </source>
</evidence>
<protein>
    <recommendedName>
        <fullName evidence="4 5">Small ribosomal subunit protein bS21</fullName>
    </recommendedName>
</protein>
<comment type="similarity">
    <text evidence="1 5 6">Belongs to the bacterial ribosomal protein bS21 family.</text>
</comment>
<evidence type="ECO:0000313" key="8">
    <source>
        <dbReference type="EMBL" id="HDD53513.1"/>
    </source>
</evidence>
<accession>A0A7C0U7I5</accession>
<dbReference type="NCBIfam" id="TIGR00030">
    <property type="entry name" value="S21p"/>
    <property type="match status" value="1"/>
</dbReference>
<evidence type="ECO:0000256" key="6">
    <source>
        <dbReference type="RuleBase" id="RU000667"/>
    </source>
</evidence>
<gene>
    <name evidence="5 8" type="primary">rpsU</name>
    <name evidence="8" type="ORF">ENF32_05540</name>
</gene>
<feature type="compositionally biased region" description="Basic and acidic residues" evidence="7">
    <location>
        <begin position="61"/>
        <end position="72"/>
    </location>
</feature>
<dbReference type="InterPro" id="IPR038380">
    <property type="entry name" value="Ribosomal_bS21_sf"/>
</dbReference>
<dbReference type="HAMAP" id="MF_00358">
    <property type="entry name" value="Ribosomal_bS21"/>
    <property type="match status" value="1"/>
</dbReference>
<dbReference type="GO" id="GO:0005840">
    <property type="term" value="C:ribosome"/>
    <property type="evidence" value="ECO:0007669"/>
    <property type="project" value="UniProtKB-KW"/>
</dbReference>
<dbReference type="EMBL" id="DQWS01000207">
    <property type="protein sequence ID" value="HDD53513.1"/>
    <property type="molecule type" value="Genomic_DNA"/>
</dbReference>
<evidence type="ECO:0000256" key="3">
    <source>
        <dbReference type="ARBA" id="ARBA00023274"/>
    </source>
</evidence>
<dbReference type="InterPro" id="IPR001911">
    <property type="entry name" value="Ribosomal_bS21"/>
</dbReference>
<evidence type="ECO:0000256" key="1">
    <source>
        <dbReference type="ARBA" id="ARBA00006640"/>
    </source>
</evidence>
<dbReference type="GO" id="GO:0003735">
    <property type="term" value="F:structural constituent of ribosome"/>
    <property type="evidence" value="ECO:0007669"/>
    <property type="project" value="InterPro"/>
</dbReference>
<evidence type="ECO:0000256" key="2">
    <source>
        <dbReference type="ARBA" id="ARBA00022980"/>
    </source>
</evidence>
<dbReference type="AlphaFoldDB" id="A0A7C0U7I5"/>